<dbReference type="Pfam" id="PF18718">
    <property type="entry name" value="CxC5"/>
    <property type="match status" value="1"/>
</dbReference>
<dbReference type="EMBL" id="GL883100">
    <property type="protein sequence ID" value="EGG08612.1"/>
    <property type="molecule type" value="Genomic_DNA"/>
</dbReference>
<feature type="domain" description="CxC6 like cysteine cluster associated with KDZ" evidence="3">
    <location>
        <begin position="330"/>
        <end position="413"/>
    </location>
</feature>
<dbReference type="KEGG" id="mlr:MELLADRAFT_84734"/>
<evidence type="ECO:0000313" key="5">
    <source>
        <dbReference type="Proteomes" id="UP000001072"/>
    </source>
</evidence>
<proteinExistence type="predicted"/>
<gene>
    <name evidence="4" type="ORF">MELLADRAFT_84734</name>
</gene>
<protein>
    <recommendedName>
        <fullName evidence="6">CxC5 like cysteine cluster associated with KDZ domain-containing protein</fullName>
    </recommendedName>
</protein>
<dbReference type="OrthoDB" id="2501483at2759"/>
<dbReference type="eggNOG" id="ENOG502S1HF">
    <property type="taxonomic scope" value="Eukaryota"/>
</dbReference>
<feature type="region of interest" description="Disordered" evidence="1">
    <location>
        <begin position="454"/>
        <end position="482"/>
    </location>
</feature>
<accession>F4RG32</accession>
<dbReference type="Proteomes" id="UP000001072">
    <property type="component" value="Unassembled WGS sequence"/>
</dbReference>
<feature type="domain" description="CxC5 like cysteine cluster associated with KDZ" evidence="2">
    <location>
        <begin position="106"/>
        <end position="224"/>
    </location>
</feature>
<dbReference type="InParanoid" id="F4RG32"/>
<dbReference type="RefSeq" id="XP_007408198.1">
    <property type="nucleotide sequence ID" value="XM_007408136.1"/>
</dbReference>
<dbReference type="InterPro" id="IPR040898">
    <property type="entry name" value="CxC6"/>
</dbReference>
<evidence type="ECO:0000313" key="4">
    <source>
        <dbReference type="EMBL" id="EGG08612.1"/>
    </source>
</evidence>
<evidence type="ECO:0000259" key="2">
    <source>
        <dbReference type="Pfam" id="PF18718"/>
    </source>
</evidence>
<organism evidence="5">
    <name type="scientific">Melampsora larici-populina (strain 98AG31 / pathotype 3-4-7)</name>
    <name type="common">Poplar leaf rust fungus</name>
    <dbReference type="NCBI Taxonomy" id="747676"/>
    <lineage>
        <taxon>Eukaryota</taxon>
        <taxon>Fungi</taxon>
        <taxon>Dikarya</taxon>
        <taxon>Basidiomycota</taxon>
        <taxon>Pucciniomycotina</taxon>
        <taxon>Pucciniomycetes</taxon>
        <taxon>Pucciniales</taxon>
        <taxon>Melampsoraceae</taxon>
        <taxon>Melampsora</taxon>
    </lineage>
</organism>
<evidence type="ECO:0000256" key="1">
    <source>
        <dbReference type="SAM" id="MobiDB-lite"/>
    </source>
</evidence>
<reference evidence="5" key="1">
    <citation type="journal article" date="2011" name="Proc. Natl. Acad. Sci. U.S.A.">
        <title>Obligate biotrophy features unraveled by the genomic analysis of rust fungi.</title>
        <authorList>
            <person name="Duplessis S."/>
            <person name="Cuomo C.A."/>
            <person name="Lin Y.-C."/>
            <person name="Aerts A."/>
            <person name="Tisserant E."/>
            <person name="Veneault-Fourrey C."/>
            <person name="Joly D.L."/>
            <person name="Hacquard S."/>
            <person name="Amselem J."/>
            <person name="Cantarel B.L."/>
            <person name="Chiu R."/>
            <person name="Coutinho P.M."/>
            <person name="Feau N."/>
            <person name="Field M."/>
            <person name="Frey P."/>
            <person name="Gelhaye E."/>
            <person name="Goldberg J."/>
            <person name="Grabherr M.G."/>
            <person name="Kodira C.D."/>
            <person name="Kohler A."/>
            <person name="Kuees U."/>
            <person name="Lindquist E.A."/>
            <person name="Lucas S.M."/>
            <person name="Mago R."/>
            <person name="Mauceli E."/>
            <person name="Morin E."/>
            <person name="Murat C."/>
            <person name="Pangilinan J.L."/>
            <person name="Park R."/>
            <person name="Pearson M."/>
            <person name="Quesneville H."/>
            <person name="Rouhier N."/>
            <person name="Sakthikumar S."/>
            <person name="Salamov A.A."/>
            <person name="Schmutz J."/>
            <person name="Selles B."/>
            <person name="Shapiro H."/>
            <person name="Tanguay P."/>
            <person name="Tuskan G.A."/>
            <person name="Henrissat B."/>
            <person name="Van de Peer Y."/>
            <person name="Rouze P."/>
            <person name="Ellis J.G."/>
            <person name="Dodds P.N."/>
            <person name="Schein J.E."/>
            <person name="Zhong S."/>
            <person name="Hamelin R.C."/>
            <person name="Grigoriev I.V."/>
            <person name="Szabo L.J."/>
            <person name="Martin F."/>
        </authorList>
    </citation>
    <scope>NUCLEOTIDE SEQUENCE [LARGE SCALE GENOMIC DNA]</scope>
    <source>
        <strain evidence="5">98AG31 / pathotype 3-4-7</strain>
    </source>
</reference>
<keyword evidence="5" id="KW-1185">Reference proteome</keyword>
<dbReference type="VEuPathDB" id="FungiDB:MELLADRAFT_84734"/>
<feature type="compositionally biased region" description="Basic and acidic residues" evidence="1">
    <location>
        <begin position="462"/>
        <end position="482"/>
    </location>
</feature>
<sequence length="516" mass="58173">MLLTEFVAHLTRTTPQLSTTLTVGDFVRFMSLASEVQQRAGQGLRLRSYRLPVAKFFLAALKPAFLHPLIRSLWSLAWDILPSARIDSTTSIRELGVETDNTSKVAEQYLRAPVSRCLVCPNTPKLHVHSRLNAYVFDSDGVHTAETTILRCPDTKCATSYRPSYYTREGLRCYYNISLGRDPDILQVHCHYYMTRRLHHMLRGIQLLAHVSHFNLVNWYNRTFFNECNIPQFASDQAFSPAMSEAVCSDGLDLLSLLDHADRRGTQLTVSASGTNHLRFEDAMGLHLDLLAVEGTRDRDHYCSRCVRIQSGGIDSETGEEILLGIRAVVTDGLTIGHWRCSATTNQLAEMTNTAGLRQPEGPCTNRLENINHRFCKEHFHLLGNRCQAQPCTSLCEPGSRTCKNEAHISAMQAFEKRVEGSFSLTAILNRPGSNLPSDATVHLNTETGEFEDLESLQQADESNRAHERARDGGESQQKDKVCLSRMRTHNDQLIVGRWHHIGTQNVLSLRIRQCR</sequence>
<name>F4RG32_MELLP</name>
<evidence type="ECO:0000259" key="3">
    <source>
        <dbReference type="Pfam" id="PF18721"/>
    </source>
</evidence>
<dbReference type="AlphaFoldDB" id="F4RG32"/>
<evidence type="ECO:0008006" key="6">
    <source>
        <dbReference type="Google" id="ProtNLM"/>
    </source>
</evidence>
<dbReference type="InterPro" id="IPR041539">
    <property type="entry name" value="CxC5"/>
</dbReference>
<dbReference type="Pfam" id="PF18721">
    <property type="entry name" value="CxC6"/>
    <property type="match status" value="1"/>
</dbReference>
<dbReference type="GeneID" id="18933590"/>
<dbReference type="HOGENOM" id="CLU_004966_5_1_1"/>